<organism evidence="19 20">
    <name type="scientific">Clostridium tetanomorphum</name>
    <dbReference type="NCBI Taxonomy" id="1553"/>
    <lineage>
        <taxon>Bacteria</taxon>
        <taxon>Bacillati</taxon>
        <taxon>Bacillota</taxon>
        <taxon>Clostridia</taxon>
        <taxon>Eubacteriales</taxon>
        <taxon>Clostridiaceae</taxon>
        <taxon>Clostridium</taxon>
    </lineage>
</organism>
<keyword evidence="15" id="KW-0175">Coiled coil</keyword>
<comment type="catalytic activity">
    <reaction evidence="1">
        <text>ATP + protein L-histidine = ADP + protein N-phospho-L-histidine.</text>
        <dbReference type="EC" id="2.7.13.3"/>
    </reaction>
</comment>
<accession>A0A923EC61</accession>
<comment type="subcellular location">
    <subcellularLocation>
        <location evidence="3">Cell membrane</location>
    </subcellularLocation>
    <subcellularLocation>
        <location evidence="2">Membrane</location>
        <topology evidence="2">Multi-pass membrane protein</topology>
    </subcellularLocation>
</comment>
<dbReference type="InterPro" id="IPR050398">
    <property type="entry name" value="HssS/ArlS-like"/>
</dbReference>
<keyword evidence="5" id="KW-1003">Cell membrane</keyword>
<name>A0A923EC61_CLOTT</name>
<dbReference type="InterPro" id="IPR004358">
    <property type="entry name" value="Sig_transdc_His_kin-like_C"/>
</dbReference>
<keyword evidence="12 16" id="KW-1133">Transmembrane helix</keyword>
<evidence type="ECO:0000256" key="5">
    <source>
        <dbReference type="ARBA" id="ARBA00022475"/>
    </source>
</evidence>
<dbReference type="PANTHER" id="PTHR45528:SF8">
    <property type="entry name" value="HISTIDINE KINASE"/>
    <property type="match status" value="1"/>
</dbReference>
<dbReference type="SUPFAM" id="SSF47384">
    <property type="entry name" value="Homodimeric domain of signal transducing histidine kinase"/>
    <property type="match status" value="1"/>
</dbReference>
<dbReference type="GO" id="GO:0005886">
    <property type="term" value="C:plasma membrane"/>
    <property type="evidence" value="ECO:0007669"/>
    <property type="project" value="UniProtKB-SubCell"/>
</dbReference>
<evidence type="ECO:0000256" key="6">
    <source>
        <dbReference type="ARBA" id="ARBA00022553"/>
    </source>
</evidence>
<dbReference type="InterPro" id="IPR036890">
    <property type="entry name" value="HATPase_C_sf"/>
</dbReference>
<evidence type="ECO:0000256" key="4">
    <source>
        <dbReference type="ARBA" id="ARBA00012438"/>
    </source>
</evidence>
<dbReference type="GO" id="GO:0005524">
    <property type="term" value="F:ATP binding"/>
    <property type="evidence" value="ECO:0007669"/>
    <property type="project" value="UniProtKB-KW"/>
</dbReference>
<dbReference type="PROSITE" id="PS50109">
    <property type="entry name" value="HIS_KIN"/>
    <property type="match status" value="1"/>
</dbReference>
<keyword evidence="13" id="KW-0902">Two-component regulatory system</keyword>
<dbReference type="CDD" id="cd00075">
    <property type="entry name" value="HATPase"/>
    <property type="match status" value="1"/>
</dbReference>
<dbReference type="FunFam" id="1.10.287.130:FF:000008">
    <property type="entry name" value="Two-component sensor histidine kinase"/>
    <property type="match status" value="1"/>
</dbReference>
<dbReference type="CDD" id="cd06225">
    <property type="entry name" value="HAMP"/>
    <property type="match status" value="1"/>
</dbReference>
<dbReference type="InterPro" id="IPR005467">
    <property type="entry name" value="His_kinase_dom"/>
</dbReference>
<dbReference type="CDD" id="cd00082">
    <property type="entry name" value="HisKA"/>
    <property type="match status" value="1"/>
</dbReference>
<dbReference type="SMART" id="SM00388">
    <property type="entry name" value="HisKA"/>
    <property type="match status" value="1"/>
</dbReference>
<evidence type="ECO:0000256" key="9">
    <source>
        <dbReference type="ARBA" id="ARBA00022741"/>
    </source>
</evidence>
<evidence type="ECO:0000256" key="16">
    <source>
        <dbReference type="SAM" id="Phobius"/>
    </source>
</evidence>
<keyword evidence="8 16" id="KW-0812">Transmembrane</keyword>
<dbReference type="AlphaFoldDB" id="A0A923EC61"/>
<dbReference type="InterPro" id="IPR003660">
    <property type="entry name" value="HAMP_dom"/>
</dbReference>
<feature type="transmembrane region" description="Helical" evidence="16">
    <location>
        <begin position="54"/>
        <end position="76"/>
    </location>
</feature>
<dbReference type="InterPro" id="IPR036097">
    <property type="entry name" value="HisK_dim/P_sf"/>
</dbReference>
<keyword evidence="9" id="KW-0547">Nucleotide-binding</keyword>
<sequence>MKIRPFRWIWRLFTKPFRMLWKLLTKPFRAVIARFKRLYFNLEDRVNKNIRLELIVCFGICLLASFIVFTFTNSYFSRTNTYSIINYSNSIRNMAERTSNIGNQLEQDKISYADKIRIEDIINSNAENKYKILITDLSGKVLYKSKNADETQVDIHTIIKNAATFKYDFYEYRNYNSNNKNLGEFINFYPVDFSDSRAYIIVKGIPEGQIETKFNKQEKSFFALLLSVVSFIFSFYFIAGRKVKYIQEIALGVMYMAKGELNYKIKKNGEDELAHLADNINFMAEELNNKIEREREIEKTKAELITNVSHDLRTPLTSILGYLNLIKDEKFKDEEQMMEYINIAYNKSEKLKVLIDELFEYTKLSGEGIKLNTSQIALNELIAQLIEEFVPIFEENNISIIKDIIMEDIIVEADGDKLVRVFENLIMNAIRYSYKPGNIKIGLYKKDNEAIFYIKNRGDNISKEDLNKLFDRFYRVEKSRSESTGGSGLGLAISKNIVKLHGGDIWAECEKNEITFYVKLIS</sequence>
<dbReference type="SMART" id="SM00387">
    <property type="entry name" value="HATPase_c"/>
    <property type="match status" value="1"/>
</dbReference>
<gene>
    <name evidence="19" type="ORF">HGG79_07835</name>
</gene>
<evidence type="ECO:0000313" key="20">
    <source>
        <dbReference type="Proteomes" id="UP000563151"/>
    </source>
</evidence>
<dbReference type="InterPro" id="IPR003661">
    <property type="entry name" value="HisK_dim/P_dom"/>
</dbReference>
<keyword evidence="10 19" id="KW-0418">Kinase</keyword>
<dbReference type="SUPFAM" id="SSF55874">
    <property type="entry name" value="ATPase domain of HSP90 chaperone/DNA topoisomerase II/histidine kinase"/>
    <property type="match status" value="1"/>
</dbReference>
<evidence type="ECO:0000256" key="10">
    <source>
        <dbReference type="ARBA" id="ARBA00022777"/>
    </source>
</evidence>
<evidence type="ECO:0000256" key="1">
    <source>
        <dbReference type="ARBA" id="ARBA00000085"/>
    </source>
</evidence>
<keyword evidence="7" id="KW-0808">Transferase</keyword>
<protein>
    <recommendedName>
        <fullName evidence="4">histidine kinase</fullName>
        <ecNumber evidence="4">2.7.13.3</ecNumber>
    </recommendedName>
</protein>
<dbReference type="PROSITE" id="PS50885">
    <property type="entry name" value="HAMP"/>
    <property type="match status" value="1"/>
</dbReference>
<evidence type="ECO:0000256" key="14">
    <source>
        <dbReference type="ARBA" id="ARBA00023136"/>
    </source>
</evidence>
<evidence type="ECO:0000313" key="19">
    <source>
        <dbReference type="EMBL" id="MBC2397683.1"/>
    </source>
</evidence>
<evidence type="ECO:0000256" key="2">
    <source>
        <dbReference type="ARBA" id="ARBA00004141"/>
    </source>
</evidence>
<feature type="domain" description="HAMP" evidence="18">
    <location>
        <begin position="240"/>
        <end position="292"/>
    </location>
</feature>
<dbReference type="Pfam" id="PF02518">
    <property type="entry name" value="HATPase_c"/>
    <property type="match status" value="1"/>
</dbReference>
<dbReference type="SUPFAM" id="SSF158472">
    <property type="entry name" value="HAMP domain-like"/>
    <property type="match status" value="1"/>
</dbReference>
<feature type="coiled-coil region" evidence="15">
    <location>
        <begin position="266"/>
        <end position="303"/>
    </location>
</feature>
<dbReference type="EMBL" id="JAAZWO010000007">
    <property type="protein sequence ID" value="MBC2397683.1"/>
    <property type="molecule type" value="Genomic_DNA"/>
</dbReference>
<evidence type="ECO:0000256" key="3">
    <source>
        <dbReference type="ARBA" id="ARBA00004236"/>
    </source>
</evidence>
<dbReference type="PANTHER" id="PTHR45528">
    <property type="entry name" value="SENSOR HISTIDINE KINASE CPXA"/>
    <property type="match status" value="1"/>
</dbReference>
<dbReference type="InterPro" id="IPR003594">
    <property type="entry name" value="HATPase_dom"/>
</dbReference>
<dbReference type="Gene3D" id="3.30.565.10">
    <property type="entry name" value="Histidine kinase-like ATPase, C-terminal domain"/>
    <property type="match status" value="1"/>
</dbReference>
<evidence type="ECO:0000256" key="15">
    <source>
        <dbReference type="SAM" id="Coils"/>
    </source>
</evidence>
<evidence type="ECO:0000259" key="17">
    <source>
        <dbReference type="PROSITE" id="PS50109"/>
    </source>
</evidence>
<feature type="transmembrane region" description="Helical" evidence="16">
    <location>
        <begin position="221"/>
        <end position="239"/>
    </location>
</feature>
<feature type="domain" description="Histidine kinase" evidence="17">
    <location>
        <begin position="307"/>
        <end position="522"/>
    </location>
</feature>
<dbReference type="PRINTS" id="PR00344">
    <property type="entry name" value="BCTRLSENSOR"/>
</dbReference>
<comment type="caution">
    <text evidence="19">The sequence shown here is derived from an EMBL/GenBank/DDBJ whole genome shotgun (WGS) entry which is preliminary data.</text>
</comment>
<keyword evidence="6" id="KW-0597">Phosphoprotein</keyword>
<dbReference type="Pfam" id="PF00672">
    <property type="entry name" value="HAMP"/>
    <property type="match status" value="1"/>
</dbReference>
<proteinExistence type="predicted"/>
<evidence type="ECO:0000256" key="11">
    <source>
        <dbReference type="ARBA" id="ARBA00022840"/>
    </source>
</evidence>
<keyword evidence="20" id="KW-1185">Reference proteome</keyword>
<dbReference type="RefSeq" id="WP_035148226.1">
    <property type="nucleotide sequence ID" value="NZ_JAAZWO010000007.1"/>
</dbReference>
<evidence type="ECO:0000259" key="18">
    <source>
        <dbReference type="PROSITE" id="PS50885"/>
    </source>
</evidence>
<dbReference type="FunFam" id="3.30.565.10:FF:000006">
    <property type="entry name" value="Sensor histidine kinase WalK"/>
    <property type="match status" value="1"/>
</dbReference>
<evidence type="ECO:0000256" key="8">
    <source>
        <dbReference type="ARBA" id="ARBA00022692"/>
    </source>
</evidence>
<dbReference type="Gene3D" id="6.10.340.10">
    <property type="match status" value="1"/>
</dbReference>
<dbReference type="Pfam" id="PF00512">
    <property type="entry name" value="HisKA"/>
    <property type="match status" value="1"/>
</dbReference>
<evidence type="ECO:0000256" key="12">
    <source>
        <dbReference type="ARBA" id="ARBA00022989"/>
    </source>
</evidence>
<dbReference type="Gene3D" id="1.10.287.130">
    <property type="match status" value="1"/>
</dbReference>
<keyword evidence="14 16" id="KW-0472">Membrane</keyword>
<dbReference type="GO" id="GO:0000155">
    <property type="term" value="F:phosphorelay sensor kinase activity"/>
    <property type="evidence" value="ECO:0007669"/>
    <property type="project" value="InterPro"/>
</dbReference>
<dbReference type="EC" id="2.7.13.3" evidence="4"/>
<evidence type="ECO:0000256" key="13">
    <source>
        <dbReference type="ARBA" id="ARBA00023012"/>
    </source>
</evidence>
<reference evidence="19 20" key="1">
    <citation type="submission" date="2020-04" db="EMBL/GenBank/DDBJ databases">
        <title>Genomic insights into acetone-butanol-ethanol (ABE) fermentation by sequencing solventogenic clostridia strains.</title>
        <authorList>
            <person name="Brown S."/>
        </authorList>
    </citation>
    <scope>NUCLEOTIDE SEQUENCE [LARGE SCALE GENOMIC DNA]</scope>
    <source>
        <strain evidence="19 20">DJ011</strain>
    </source>
</reference>
<keyword evidence="11" id="KW-0067">ATP-binding</keyword>
<dbReference type="Proteomes" id="UP000563151">
    <property type="component" value="Unassembled WGS sequence"/>
</dbReference>
<evidence type="ECO:0000256" key="7">
    <source>
        <dbReference type="ARBA" id="ARBA00022679"/>
    </source>
</evidence>